<dbReference type="SUPFAM" id="SSF53597">
    <property type="entry name" value="Dihydrofolate reductase-like"/>
    <property type="match status" value="1"/>
</dbReference>
<reference evidence="11" key="1">
    <citation type="journal article" date="2019" name="Int. J. Syst. Evol. Microbiol.">
        <title>The Global Catalogue of Microorganisms (GCM) 10K type strain sequencing project: providing services to taxonomists for standard genome sequencing and annotation.</title>
        <authorList>
            <consortium name="The Broad Institute Genomics Platform"/>
            <consortium name="The Broad Institute Genome Sequencing Center for Infectious Disease"/>
            <person name="Wu L."/>
            <person name="Ma J."/>
        </authorList>
    </citation>
    <scope>NUCLEOTIDE SEQUENCE [LARGE SCALE GENOMIC DNA]</scope>
    <source>
        <strain evidence="11">CGMCC 1.12606</strain>
    </source>
</reference>
<dbReference type="PANTHER" id="PTHR48069:SF3">
    <property type="entry name" value="DIHYDROFOLATE REDUCTASE"/>
    <property type="match status" value="1"/>
</dbReference>
<dbReference type="InterPro" id="IPR012259">
    <property type="entry name" value="DHFR"/>
</dbReference>
<accession>A0ABQ1QTS9</accession>
<evidence type="ECO:0000259" key="9">
    <source>
        <dbReference type="PROSITE" id="PS51330"/>
    </source>
</evidence>
<evidence type="ECO:0000256" key="2">
    <source>
        <dbReference type="ARBA" id="ARBA00009539"/>
    </source>
</evidence>
<dbReference type="CDD" id="cd00209">
    <property type="entry name" value="DHFR"/>
    <property type="match status" value="1"/>
</dbReference>
<keyword evidence="6 8" id="KW-0560">Oxidoreductase</keyword>
<dbReference type="PIRSF" id="PIRSF000194">
    <property type="entry name" value="DHFR"/>
    <property type="match status" value="1"/>
</dbReference>
<keyword evidence="5 8" id="KW-0521">NADP</keyword>
<comment type="function">
    <text evidence="7 8">Key enzyme in folate metabolism. Catalyzes an essential reaction for de novo glycine and purine synthesis, and for DNA precursor synthesis.</text>
</comment>
<dbReference type="InterPro" id="IPR024072">
    <property type="entry name" value="DHFR-like_dom_sf"/>
</dbReference>
<evidence type="ECO:0000256" key="7">
    <source>
        <dbReference type="ARBA" id="ARBA00025067"/>
    </source>
</evidence>
<dbReference type="Proteomes" id="UP000625780">
    <property type="component" value="Unassembled WGS sequence"/>
</dbReference>
<feature type="domain" description="DHFR" evidence="9">
    <location>
        <begin position="3"/>
        <end position="163"/>
    </location>
</feature>
<sequence length="168" mass="19510">MKNIIIIAAAAENNALGKDNQLLWHLPDDFKRFKTITTGHTIIMGRKTFESFPKPLPNRFHIIITRDRSYTTPYEQCAIVHSLQEAYERAAQEETVYVIGGGEIYSQAMADANLLEITRVHASYEADAFFPEIDPGQWELLREERHPADERHVVPFTYRTYSRRQKSR</sequence>
<dbReference type="EMBL" id="BMFH01000001">
    <property type="protein sequence ID" value="GGD45728.1"/>
    <property type="molecule type" value="Genomic_DNA"/>
</dbReference>
<dbReference type="Pfam" id="PF00186">
    <property type="entry name" value="DHFR_1"/>
    <property type="match status" value="1"/>
</dbReference>
<proteinExistence type="inferred from homology"/>
<keyword evidence="11" id="KW-1185">Reference proteome</keyword>
<evidence type="ECO:0000256" key="8">
    <source>
        <dbReference type="PIRNR" id="PIRNR000194"/>
    </source>
</evidence>
<comment type="similarity">
    <text evidence="2 8">Belongs to the dihydrofolate reductase family.</text>
</comment>
<evidence type="ECO:0000313" key="10">
    <source>
        <dbReference type="EMBL" id="GGD45728.1"/>
    </source>
</evidence>
<dbReference type="PROSITE" id="PS51330">
    <property type="entry name" value="DHFR_2"/>
    <property type="match status" value="1"/>
</dbReference>
<comment type="catalytic activity">
    <reaction evidence="8">
        <text>(6S)-5,6,7,8-tetrahydrofolate + NADP(+) = 7,8-dihydrofolate + NADPH + H(+)</text>
        <dbReference type="Rhea" id="RHEA:15009"/>
        <dbReference type="ChEBI" id="CHEBI:15378"/>
        <dbReference type="ChEBI" id="CHEBI:57451"/>
        <dbReference type="ChEBI" id="CHEBI:57453"/>
        <dbReference type="ChEBI" id="CHEBI:57783"/>
        <dbReference type="ChEBI" id="CHEBI:58349"/>
        <dbReference type="EC" id="1.5.1.3"/>
    </reaction>
</comment>
<evidence type="ECO:0000256" key="6">
    <source>
        <dbReference type="ARBA" id="ARBA00023002"/>
    </source>
</evidence>
<evidence type="ECO:0000256" key="3">
    <source>
        <dbReference type="ARBA" id="ARBA00012856"/>
    </source>
</evidence>
<keyword evidence="4 8" id="KW-0554">One-carbon metabolism</keyword>
<comment type="caution">
    <text evidence="10">The sequence shown here is derived from an EMBL/GenBank/DDBJ whole genome shotgun (WGS) entry which is preliminary data.</text>
</comment>
<dbReference type="PRINTS" id="PR00070">
    <property type="entry name" value="DHFR"/>
</dbReference>
<dbReference type="RefSeq" id="WP_188369666.1">
    <property type="nucleotide sequence ID" value="NZ_BMFH01000001.1"/>
</dbReference>
<gene>
    <name evidence="10" type="primary">dfrA</name>
    <name evidence="10" type="ORF">GCM10011361_10850</name>
</gene>
<dbReference type="PANTHER" id="PTHR48069">
    <property type="entry name" value="DIHYDROFOLATE REDUCTASE"/>
    <property type="match status" value="1"/>
</dbReference>
<evidence type="ECO:0000256" key="4">
    <source>
        <dbReference type="ARBA" id="ARBA00022563"/>
    </source>
</evidence>
<dbReference type="InterPro" id="IPR001796">
    <property type="entry name" value="DHFR_dom"/>
</dbReference>
<comment type="pathway">
    <text evidence="1 8">Cofactor biosynthesis; tetrahydrofolate biosynthesis; 5,6,7,8-tetrahydrofolate from 7,8-dihydrofolate: step 1/1.</text>
</comment>
<dbReference type="EC" id="1.5.1.3" evidence="3 8"/>
<evidence type="ECO:0000313" key="11">
    <source>
        <dbReference type="Proteomes" id="UP000625780"/>
    </source>
</evidence>
<protein>
    <recommendedName>
        <fullName evidence="3 8">Dihydrofolate reductase</fullName>
        <ecNumber evidence="3 8">1.5.1.3</ecNumber>
    </recommendedName>
</protein>
<organism evidence="10 11">
    <name type="scientific">Muriicola marianensis</name>
    <dbReference type="NCBI Taxonomy" id="1324801"/>
    <lineage>
        <taxon>Bacteria</taxon>
        <taxon>Pseudomonadati</taxon>
        <taxon>Bacteroidota</taxon>
        <taxon>Flavobacteriia</taxon>
        <taxon>Flavobacteriales</taxon>
        <taxon>Flavobacteriaceae</taxon>
        <taxon>Muriicola</taxon>
    </lineage>
</organism>
<name>A0ABQ1QTS9_9FLAO</name>
<evidence type="ECO:0000256" key="5">
    <source>
        <dbReference type="ARBA" id="ARBA00022857"/>
    </source>
</evidence>
<evidence type="ECO:0000256" key="1">
    <source>
        <dbReference type="ARBA" id="ARBA00004903"/>
    </source>
</evidence>
<dbReference type="Gene3D" id="3.40.430.10">
    <property type="entry name" value="Dihydrofolate Reductase, subunit A"/>
    <property type="match status" value="1"/>
</dbReference>